<dbReference type="SMART" id="SM00409">
    <property type="entry name" value="IG"/>
    <property type="match status" value="1"/>
</dbReference>
<dbReference type="AlphaFoldDB" id="A0A7L0PPV4"/>
<dbReference type="InterPro" id="IPR013783">
    <property type="entry name" value="Ig-like_fold"/>
</dbReference>
<dbReference type="Gene3D" id="2.60.40.10">
    <property type="entry name" value="Immunoglobulins"/>
    <property type="match status" value="1"/>
</dbReference>
<evidence type="ECO:0000256" key="1">
    <source>
        <dbReference type="ARBA" id="ARBA00022729"/>
    </source>
</evidence>
<evidence type="ECO:0000259" key="3">
    <source>
        <dbReference type="PROSITE" id="PS50835"/>
    </source>
</evidence>
<dbReference type="PANTHER" id="PTHR11481">
    <property type="entry name" value="IMMUNOGLOBULIN FC RECEPTOR"/>
    <property type="match status" value="1"/>
</dbReference>
<organism evidence="4 5">
    <name type="scientific">Mesembrinibis cayennensis</name>
    <dbReference type="NCBI Taxonomy" id="1118748"/>
    <lineage>
        <taxon>Eukaryota</taxon>
        <taxon>Metazoa</taxon>
        <taxon>Chordata</taxon>
        <taxon>Craniata</taxon>
        <taxon>Vertebrata</taxon>
        <taxon>Euteleostomi</taxon>
        <taxon>Archelosauria</taxon>
        <taxon>Archosauria</taxon>
        <taxon>Dinosauria</taxon>
        <taxon>Saurischia</taxon>
        <taxon>Theropoda</taxon>
        <taxon>Coelurosauria</taxon>
        <taxon>Aves</taxon>
        <taxon>Neognathae</taxon>
        <taxon>Neoaves</taxon>
        <taxon>Aequornithes</taxon>
        <taxon>Pelecaniformes</taxon>
        <taxon>Threskiornithidae</taxon>
        <taxon>Mesembrinibis</taxon>
    </lineage>
</organism>
<dbReference type="GO" id="GO:0004888">
    <property type="term" value="F:transmembrane signaling receptor activity"/>
    <property type="evidence" value="ECO:0007669"/>
    <property type="project" value="TreeGrafter"/>
</dbReference>
<proteinExistence type="predicted"/>
<feature type="domain" description="Ig-like" evidence="3">
    <location>
        <begin position="5"/>
        <end position="92"/>
    </location>
</feature>
<evidence type="ECO:0000313" key="4">
    <source>
        <dbReference type="EMBL" id="NXL07062.1"/>
    </source>
</evidence>
<keyword evidence="5" id="KW-1185">Reference proteome</keyword>
<dbReference type="InterPro" id="IPR007110">
    <property type="entry name" value="Ig-like_dom"/>
</dbReference>
<sequence>RPPRPSLADWLMLQVPARALLEGDVVSLRCQGWKDTKVTKVQFFQEQKALGGPSHGVELLLPPLQLHHSGRYRCRATLFYVSREASAWVTVTVQGERLLPST</sequence>
<dbReference type="GO" id="GO:0009897">
    <property type="term" value="C:external side of plasma membrane"/>
    <property type="evidence" value="ECO:0007669"/>
    <property type="project" value="TreeGrafter"/>
</dbReference>
<feature type="non-terminal residue" evidence="4">
    <location>
        <position position="1"/>
    </location>
</feature>
<accession>A0A7L0PPV4</accession>
<dbReference type="InterPro" id="IPR050488">
    <property type="entry name" value="Ig_Fc_receptor"/>
</dbReference>
<evidence type="ECO:0000256" key="2">
    <source>
        <dbReference type="ARBA" id="ARBA00023157"/>
    </source>
</evidence>
<dbReference type="SUPFAM" id="SSF48726">
    <property type="entry name" value="Immunoglobulin"/>
    <property type="match status" value="1"/>
</dbReference>
<keyword evidence="1" id="KW-0732">Signal</keyword>
<dbReference type="EMBL" id="VXAT01012734">
    <property type="protein sequence ID" value="NXL07062.1"/>
    <property type="molecule type" value="Genomic_DNA"/>
</dbReference>
<comment type="caution">
    <text evidence="4">The sequence shown here is derived from an EMBL/GenBank/DDBJ whole genome shotgun (WGS) entry which is preliminary data.</text>
</comment>
<dbReference type="InterPro" id="IPR036179">
    <property type="entry name" value="Ig-like_dom_sf"/>
</dbReference>
<keyword evidence="2" id="KW-1015">Disulfide bond</keyword>
<feature type="non-terminal residue" evidence="4">
    <location>
        <position position="102"/>
    </location>
</feature>
<dbReference type="Proteomes" id="UP000574277">
    <property type="component" value="Unassembled WGS sequence"/>
</dbReference>
<dbReference type="GO" id="GO:0006955">
    <property type="term" value="P:immune response"/>
    <property type="evidence" value="ECO:0007669"/>
    <property type="project" value="TreeGrafter"/>
</dbReference>
<evidence type="ECO:0000313" key="5">
    <source>
        <dbReference type="Proteomes" id="UP000574277"/>
    </source>
</evidence>
<gene>
    <name evidence="4" type="primary">Fcgr3</name>
    <name evidence="4" type="ORF">MESCAY_R15268</name>
</gene>
<dbReference type="InterPro" id="IPR003599">
    <property type="entry name" value="Ig_sub"/>
</dbReference>
<dbReference type="GO" id="GO:0007166">
    <property type="term" value="P:cell surface receptor signaling pathway"/>
    <property type="evidence" value="ECO:0007669"/>
    <property type="project" value="TreeGrafter"/>
</dbReference>
<name>A0A7L0PPV4_9AVES</name>
<dbReference type="PANTHER" id="PTHR11481:SF64">
    <property type="entry name" value="FC RECEPTOR-LIKE PROTEIN 4"/>
    <property type="match status" value="1"/>
</dbReference>
<dbReference type="PROSITE" id="PS50835">
    <property type="entry name" value="IG_LIKE"/>
    <property type="match status" value="1"/>
</dbReference>
<reference evidence="4 5" key="1">
    <citation type="submission" date="2019-09" db="EMBL/GenBank/DDBJ databases">
        <title>Bird 10,000 Genomes (B10K) Project - Family phase.</title>
        <authorList>
            <person name="Zhang G."/>
        </authorList>
    </citation>
    <scope>NUCLEOTIDE SEQUENCE [LARGE SCALE GENOMIC DNA]</scope>
    <source>
        <strain evidence="4">B10K-DU-001-44</strain>
        <tissue evidence="4">Muscle</tissue>
    </source>
</reference>
<dbReference type="Pfam" id="PF13895">
    <property type="entry name" value="Ig_2"/>
    <property type="match status" value="1"/>
</dbReference>
<protein>
    <submittedName>
        <fullName evidence="4">FCGR3 protein</fullName>
    </submittedName>
</protein>